<dbReference type="PANTHER" id="PTHR37534">
    <property type="entry name" value="TRANSCRIPTIONAL ACTIVATOR PROTEIN UGA3"/>
    <property type="match status" value="1"/>
</dbReference>
<evidence type="ECO:0000256" key="1">
    <source>
        <dbReference type="ARBA" id="ARBA00023242"/>
    </source>
</evidence>
<sequence>MEGSEQAARVAPPAQRVRTGCLTCRKRHLKCDEAKPTCENCRKGRRECKRGLRLTFTNVFVLSEGLLPWVLGTLVDFVDESKSIASEYEKGFLKKPTRAAVSKAERSLLKKKEPTQQCQAGGPKVAVYQRILPAPKSIPVADGGNGCEESYKDMRRSQKISTRQYKKLLPGVQPQQSSGMNQFQLSTPMSGQTMAQAGLLMPTKGERAPQDCAQGGDFGPLSILRHASLVSDGFSKDTIDEFWHPQNPFDNTQAEEYLSSEHQICFTQEFVESVGKWIDCFDGQSEFSHSLPFRALDCPMLLNAMYACGARRKLGEVKRGQYDWSQFYYSTATTKLLHALSRPNTDMANCAITSVILHVYETMADRIHARAHHSRGSRAIINFCHWNASSGGIASASFWLSVGMETLNCLTSHSQVTWDPRSWGFTLTFPAEQSTDTSPAEEAVWLHRVLYIAAMTVNFRARGFHVDPNNEMVQMGERLPQWQELKTLCDAWSDLCPRSMAPIGYTDPKPGTSVFPYIWLIHPSAVMARLFYHVIQYLLAEINPVMPIESRSSMRDVRLHHARQVCGIAVRCKPHIVPGILIQSLALVGVCLVREDERKEAMSLLEAIRQRSGWGIKQAEMRLKLVWGWDSVFTVPPSVKREPPSPARPPRGPHLLLGRGI</sequence>
<dbReference type="CDD" id="cd00067">
    <property type="entry name" value="GAL4"/>
    <property type="match status" value="1"/>
</dbReference>
<dbReference type="InterPro" id="IPR001138">
    <property type="entry name" value="Zn2Cys6_DnaBD"/>
</dbReference>
<dbReference type="GO" id="GO:0000976">
    <property type="term" value="F:transcription cis-regulatory region binding"/>
    <property type="evidence" value="ECO:0007669"/>
    <property type="project" value="TreeGrafter"/>
</dbReference>
<dbReference type="SUPFAM" id="SSF57701">
    <property type="entry name" value="Zn2/Cys6 DNA-binding domain"/>
    <property type="match status" value="1"/>
</dbReference>
<dbReference type="PROSITE" id="PS00463">
    <property type="entry name" value="ZN2_CY6_FUNGAL_1"/>
    <property type="match status" value="1"/>
</dbReference>
<dbReference type="Gene3D" id="4.10.240.10">
    <property type="entry name" value="Zn(2)-C6 fungal-type DNA-binding domain"/>
    <property type="match status" value="1"/>
</dbReference>
<dbReference type="CDD" id="cd12148">
    <property type="entry name" value="fungal_TF_MHR"/>
    <property type="match status" value="1"/>
</dbReference>
<dbReference type="SMART" id="SM00066">
    <property type="entry name" value="GAL4"/>
    <property type="match status" value="1"/>
</dbReference>
<accession>A0A0B7K296</accession>
<dbReference type="GO" id="GO:0005634">
    <property type="term" value="C:nucleus"/>
    <property type="evidence" value="ECO:0007669"/>
    <property type="project" value="TreeGrafter"/>
</dbReference>
<gene>
    <name evidence="3" type="ORF">BN869_000007596_1</name>
</gene>
<dbReference type="PANTHER" id="PTHR37534:SF40">
    <property type="entry name" value="ZN(2)-C6 FUNGAL-TYPE DOMAIN-CONTAINING PROTEIN"/>
    <property type="match status" value="1"/>
</dbReference>
<evidence type="ECO:0000313" key="3">
    <source>
        <dbReference type="EMBL" id="CEO51538.1"/>
    </source>
</evidence>
<dbReference type="GO" id="GO:0008270">
    <property type="term" value="F:zinc ion binding"/>
    <property type="evidence" value="ECO:0007669"/>
    <property type="project" value="InterPro"/>
</dbReference>
<proteinExistence type="predicted"/>
<dbReference type="InterPro" id="IPR036864">
    <property type="entry name" value="Zn2-C6_fun-type_DNA-bd_sf"/>
</dbReference>
<dbReference type="Pfam" id="PF00172">
    <property type="entry name" value="Zn_clus"/>
    <property type="match status" value="1"/>
</dbReference>
<organism evidence="3">
    <name type="scientific">Bionectria ochroleuca</name>
    <name type="common">Gliocladium roseum</name>
    <dbReference type="NCBI Taxonomy" id="29856"/>
    <lineage>
        <taxon>Eukaryota</taxon>
        <taxon>Fungi</taxon>
        <taxon>Dikarya</taxon>
        <taxon>Ascomycota</taxon>
        <taxon>Pezizomycotina</taxon>
        <taxon>Sordariomycetes</taxon>
        <taxon>Hypocreomycetidae</taxon>
        <taxon>Hypocreales</taxon>
        <taxon>Bionectriaceae</taxon>
        <taxon>Clonostachys</taxon>
    </lineage>
</organism>
<feature type="domain" description="Zn(2)-C6 fungal-type" evidence="2">
    <location>
        <begin position="20"/>
        <end position="50"/>
    </location>
</feature>
<dbReference type="EMBL" id="CDPU01000023">
    <property type="protein sequence ID" value="CEO51538.1"/>
    <property type="molecule type" value="Genomic_DNA"/>
</dbReference>
<dbReference type="PROSITE" id="PS50048">
    <property type="entry name" value="ZN2_CY6_FUNGAL_2"/>
    <property type="match status" value="1"/>
</dbReference>
<dbReference type="AlphaFoldDB" id="A0A0B7K296"/>
<name>A0A0B7K296_BIOOC</name>
<dbReference type="GO" id="GO:0045944">
    <property type="term" value="P:positive regulation of transcription by RNA polymerase II"/>
    <property type="evidence" value="ECO:0007669"/>
    <property type="project" value="TreeGrafter"/>
</dbReference>
<dbReference type="GO" id="GO:0000981">
    <property type="term" value="F:DNA-binding transcription factor activity, RNA polymerase II-specific"/>
    <property type="evidence" value="ECO:0007669"/>
    <property type="project" value="InterPro"/>
</dbReference>
<keyword evidence="1" id="KW-0539">Nucleus</keyword>
<evidence type="ECO:0000259" key="2">
    <source>
        <dbReference type="PROSITE" id="PS50048"/>
    </source>
</evidence>
<reference evidence="3" key="1">
    <citation type="submission" date="2015-01" db="EMBL/GenBank/DDBJ databases">
        <authorList>
            <person name="Durling Mikael"/>
        </authorList>
    </citation>
    <scope>NUCLEOTIDE SEQUENCE</scope>
</reference>
<protein>
    <recommendedName>
        <fullName evidence="2">Zn(2)-C6 fungal-type domain-containing protein</fullName>
    </recommendedName>
</protein>